<dbReference type="EMBL" id="JAGINP010000022">
    <property type="protein sequence ID" value="MBP2295537.1"/>
    <property type="molecule type" value="Genomic_DNA"/>
</dbReference>
<feature type="region of interest" description="Disordered" evidence="1">
    <location>
        <begin position="1"/>
        <end position="20"/>
    </location>
</feature>
<dbReference type="Proteomes" id="UP000781958">
    <property type="component" value="Unassembled WGS sequence"/>
</dbReference>
<dbReference type="PROSITE" id="PS51318">
    <property type="entry name" value="TAT"/>
    <property type="match status" value="1"/>
</dbReference>
<dbReference type="RefSeq" id="WP_209770061.1">
    <property type="nucleotide sequence ID" value="NZ_JAGINP010000022.1"/>
</dbReference>
<accession>A0ABS4SU91</accession>
<dbReference type="InterPro" id="IPR019546">
    <property type="entry name" value="TAT_signal_bac_arc"/>
</dbReference>
<evidence type="ECO:0008006" key="4">
    <source>
        <dbReference type="Google" id="ProtNLM"/>
    </source>
</evidence>
<comment type="caution">
    <text evidence="2">The sequence shown here is derived from an EMBL/GenBank/DDBJ whole genome shotgun (WGS) entry which is preliminary data.</text>
</comment>
<evidence type="ECO:0000256" key="1">
    <source>
        <dbReference type="SAM" id="MobiDB-lite"/>
    </source>
</evidence>
<gene>
    <name evidence="2" type="ORF">J2851_005347</name>
</gene>
<organism evidence="2 3">
    <name type="scientific">Azospirillum rugosum</name>
    <dbReference type="NCBI Taxonomy" id="416170"/>
    <lineage>
        <taxon>Bacteria</taxon>
        <taxon>Pseudomonadati</taxon>
        <taxon>Pseudomonadota</taxon>
        <taxon>Alphaproteobacteria</taxon>
        <taxon>Rhodospirillales</taxon>
        <taxon>Azospirillaceae</taxon>
        <taxon>Azospirillum</taxon>
    </lineage>
</organism>
<dbReference type="InterPro" id="IPR006311">
    <property type="entry name" value="TAT_signal"/>
</dbReference>
<evidence type="ECO:0000313" key="3">
    <source>
        <dbReference type="Proteomes" id="UP000781958"/>
    </source>
</evidence>
<evidence type="ECO:0000313" key="2">
    <source>
        <dbReference type="EMBL" id="MBP2295537.1"/>
    </source>
</evidence>
<proteinExistence type="predicted"/>
<keyword evidence="3" id="KW-1185">Reference proteome</keyword>
<name>A0ABS4SU91_9PROT</name>
<sequence>MRRDDTQNPNTGKPEKTGIERRNLLKGLGIGAAGVAAATIANTTAPAEAATESRQDQLKARYQDNAHVERFYALNRL</sequence>
<reference evidence="2 3" key="1">
    <citation type="submission" date="2021-03" db="EMBL/GenBank/DDBJ databases">
        <title>Genomic Encyclopedia of Type Strains, Phase III (KMG-III): the genomes of soil and plant-associated and newly described type strains.</title>
        <authorList>
            <person name="Whitman W."/>
        </authorList>
    </citation>
    <scope>NUCLEOTIDE SEQUENCE [LARGE SCALE GENOMIC DNA]</scope>
    <source>
        <strain evidence="2 3">IMMIB AFH-6</strain>
    </source>
</reference>
<protein>
    <recommendedName>
        <fullName evidence="4">Formate dehydrogenase region TAT target</fullName>
    </recommendedName>
</protein>
<dbReference type="NCBIfam" id="TIGR01409">
    <property type="entry name" value="TAT_signal_seq"/>
    <property type="match status" value="1"/>
</dbReference>